<dbReference type="EMBL" id="JAGTUU010000005">
    <property type="protein sequence ID" value="MBS0125064.1"/>
    <property type="molecule type" value="Genomic_DNA"/>
</dbReference>
<dbReference type="GO" id="GO:0003676">
    <property type="term" value="F:nucleic acid binding"/>
    <property type="evidence" value="ECO:0007669"/>
    <property type="project" value="InterPro"/>
</dbReference>
<dbReference type="RefSeq" id="WP_212537033.1">
    <property type="nucleotide sequence ID" value="NZ_JAGTUU010000005.1"/>
</dbReference>
<protein>
    <recommendedName>
        <fullName evidence="3">Restriction endonuclease</fullName>
    </recommendedName>
</protein>
<gene>
    <name evidence="1" type="ORF">KB874_13295</name>
</gene>
<dbReference type="Proteomes" id="UP000681356">
    <property type="component" value="Unassembled WGS sequence"/>
</dbReference>
<evidence type="ECO:0008006" key="3">
    <source>
        <dbReference type="Google" id="ProtNLM"/>
    </source>
</evidence>
<keyword evidence="2" id="KW-1185">Reference proteome</keyword>
<organism evidence="1 2">
    <name type="scientific">Thetidibacter halocola</name>
    <dbReference type="NCBI Taxonomy" id="2827239"/>
    <lineage>
        <taxon>Bacteria</taxon>
        <taxon>Pseudomonadati</taxon>
        <taxon>Pseudomonadota</taxon>
        <taxon>Alphaproteobacteria</taxon>
        <taxon>Rhodobacterales</taxon>
        <taxon>Roseobacteraceae</taxon>
        <taxon>Thetidibacter</taxon>
    </lineage>
</organism>
<dbReference type="InterPro" id="IPR011856">
    <property type="entry name" value="tRNA_endonuc-like_dom_sf"/>
</dbReference>
<dbReference type="Gene3D" id="3.40.1350.10">
    <property type="match status" value="1"/>
</dbReference>
<comment type="caution">
    <text evidence="1">The sequence shown here is derived from an EMBL/GenBank/DDBJ whole genome shotgun (WGS) entry which is preliminary data.</text>
</comment>
<sequence>MKLIDELNPELKQKVFDHLRTSCVNHPLEREWNASAEVILDAIAQSSDLTQRGVKGVIADRAFHRIVVPRLQRAGWTTNPIVGDLAYDADLSHNGSRVTVQVKMQRRERGQPKERFANGQPQWVVEVQKTRTGQDSDGASTRPYAFGNFDILAVNLYASSGDWSHFVYTVAKWLLPRREDVGLIAVMQPVSQVPSDHWTEDFDEAVEWLHSEEMRRLPAFDKKRRKAAPQTGSLL</sequence>
<evidence type="ECO:0000313" key="1">
    <source>
        <dbReference type="EMBL" id="MBS0125064.1"/>
    </source>
</evidence>
<dbReference type="AlphaFoldDB" id="A0A8J7WHD1"/>
<accession>A0A8J7WHD1</accession>
<name>A0A8J7WHD1_9RHOB</name>
<reference evidence="1" key="1">
    <citation type="submission" date="2021-04" db="EMBL/GenBank/DDBJ databases">
        <authorList>
            <person name="Yoon J."/>
        </authorList>
    </citation>
    <scope>NUCLEOTIDE SEQUENCE</scope>
    <source>
        <strain evidence="1">KMU-90</strain>
    </source>
</reference>
<proteinExistence type="predicted"/>
<evidence type="ECO:0000313" key="2">
    <source>
        <dbReference type="Proteomes" id="UP000681356"/>
    </source>
</evidence>